<dbReference type="Proteomes" id="UP000269221">
    <property type="component" value="Unassembled WGS sequence"/>
</dbReference>
<dbReference type="SUPFAM" id="SSF48350">
    <property type="entry name" value="GTPase activation domain, GAP"/>
    <property type="match status" value="1"/>
</dbReference>
<dbReference type="InterPro" id="IPR001849">
    <property type="entry name" value="PH_domain"/>
</dbReference>
<dbReference type="InterPro" id="IPR047887">
    <property type="entry name" value="ARHGAP20_PH"/>
</dbReference>
<dbReference type="EMBL" id="QRBI01000093">
    <property type="protein sequence ID" value="RMC20338.1"/>
    <property type="molecule type" value="Genomic_DNA"/>
</dbReference>
<dbReference type="AlphaFoldDB" id="A0A3M0L4M0"/>
<dbReference type="InterPro" id="IPR011993">
    <property type="entry name" value="PH-like_dom_sf"/>
</dbReference>
<accession>A0A3M0L4M0</accession>
<dbReference type="Gene3D" id="1.10.555.10">
    <property type="entry name" value="Rho GTPase activation protein"/>
    <property type="match status" value="1"/>
</dbReference>
<dbReference type="InterPro" id="IPR008936">
    <property type="entry name" value="Rho_GTPase_activation_prot"/>
</dbReference>
<organism evidence="3 4">
    <name type="scientific">Hirundo rustica rustica</name>
    <dbReference type="NCBI Taxonomy" id="333673"/>
    <lineage>
        <taxon>Eukaryota</taxon>
        <taxon>Metazoa</taxon>
        <taxon>Chordata</taxon>
        <taxon>Craniata</taxon>
        <taxon>Vertebrata</taxon>
        <taxon>Euteleostomi</taxon>
        <taxon>Archelosauria</taxon>
        <taxon>Archosauria</taxon>
        <taxon>Dinosauria</taxon>
        <taxon>Saurischia</taxon>
        <taxon>Theropoda</taxon>
        <taxon>Coelurosauria</taxon>
        <taxon>Aves</taxon>
        <taxon>Neognathae</taxon>
        <taxon>Neoaves</taxon>
        <taxon>Telluraves</taxon>
        <taxon>Australaves</taxon>
        <taxon>Passeriformes</taxon>
        <taxon>Sylvioidea</taxon>
        <taxon>Hirundinidae</taxon>
        <taxon>Hirundo</taxon>
    </lineage>
</organism>
<keyword evidence="1" id="KW-0343">GTPase activation</keyword>
<sequence>MWVCQQIGITPCVYLSKLNNLADFCVQVLIVPRVLYHQEEEMYRFLEETILLHKREVITVNESRADLQEKHSLVPMWRSTTRSSLHLQAMLMVKGCSTVLAASTTCTPEESGFGVAKMIALPTARYCVLWDSLARKILSRTRVYYNAIENIAAICNAPGTEKMKPIVQRRQSTSCAITKALDNGLPSGVFSSPGSTFILDERVQLTVGLQTQERHLILFSDMLVISKSKSSSSLKLKKQVHLSEVWTGTCLSKVTEKKMSPENLFVIGWPITNYVVTFSSADVKERWLSALLWHTNEVKQNDYLKNLTLQIIVLDDDNCSSTTVGEDEARKPYKYDCLDSENVKSVSEIELKALPRAAAWQLRARPHIPYNKPHLLKPNFRDLSSTFIHTVLESTAEKLFLQTTAVNVSSVETAESVMKKTLLQLGLPQGRTSEHHLCVVSGKDEPAYPLIELLQKHTKRKKSLIDWALHRSSSTPTGSPSSQSPTTPRKLFGLSLSSVCPDGILPKPIMDMLLLLYHEGPSTRGIFRHSANAKTCKELKEKLNSGDDVQVDGESVFVAAAVITRYLPDTVTLVFTCRHVQPLKTELPLAPPCTKPPPAGNTVMSTCKAAMMYTAK</sequence>
<gene>
    <name evidence="3" type="ORF">DUI87_01187</name>
</gene>
<dbReference type="Pfam" id="PF22286">
    <property type="entry name" value="RHG20_PH"/>
    <property type="match status" value="1"/>
</dbReference>
<dbReference type="SMART" id="SM00233">
    <property type="entry name" value="PH"/>
    <property type="match status" value="1"/>
</dbReference>
<dbReference type="PANTHER" id="PTHR23179:SF36">
    <property type="entry name" value="RHO-GAP DOMAIN-CONTAINING PROTEIN"/>
    <property type="match status" value="1"/>
</dbReference>
<evidence type="ECO:0000259" key="2">
    <source>
        <dbReference type="PROSITE" id="PS50238"/>
    </source>
</evidence>
<dbReference type="GO" id="GO:0005096">
    <property type="term" value="F:GTPase activator activity"/>
    <property type="evidence" value="ECO:0007669"/>
    <property type="project" value="UniProtKB-KW"/>
</dbReference>
<evidence type="ECO:0000256" key="1">
    <source>
        <dbReference type="ARBA" id="ARBA00022468"/>
    </source>
</evidence>
<comment type="caution">
    <text evidence="3">The sequence shown here is derived from an EMBL/GenBank/DDBJ whole genome shotgun (WGS) entry which is preliminary data.</text>
</comment>
<dbReference type="InterPro" id="IPR018154">
    <property type="entry name" value="TLV/ENV_coat_polyprotein"/>
</dbReference>
<dbReference type="GO" id="GO:0007165">
    <property type="term" value="P:signal transduction"/>
    <property type="evidence" value="ECO:0007669"/>
    <property type="project" value="InterPro"/>
</dbReference>
<dbReference type="CDD" id="cd13319">
    <property type="entry name" value="PH_RARhoGAP"/>
    <property type="match status" value="1"/>
</dbReference>
<proteinExistence type="predicted"/>
<keyword evidence="4" id="KW-1185">Reference proteome</keyword>
<dbReference type="InterPro" id="IPR000198">
    <property type="entry name" value="RhoGAP_dom"/>
</dbReference>
<dbReference type="STRING" id="333673.A0A3M0L4M0"/>
<protein>
    <recommendedName>
        <fullName evidence="2">Rho-GAP domain-containing protein</fullName>
    </recommendedName>
</protein>
<dbReference type="OrthoDB" id="9994905at2759"/>
<reference evidence="3 4" key="1">
    <citation type="submission" date="2018-07" db="EMBL/GenBank/DDBJ databases">
        <title>A high quality draft genome assembly of the barn swallow (H. rustica rustica).</title>
        <authorList>
            <person name="Formenti G."/>
            <person name="Chiara M."/>
            <person name="Poveda L."/>
            <person name="Francoijs K.-J."/>
            <person name="Bonisoli-Alquati A."/>
            <person name="Canova L."/>
            <person name="Gianfranceschi L."/>
            <person name="Horner D.S."/>
            <person name="Saino N."/>
        </authorList>
    </citation>
    <scope>NUCLEOTIDE SEQUENCE [LARGE SCALE GENOMIC DNA]</scope>
    <source>
        <strain evidence="3">Chelidonia</strain>
        <tissue evidence="3">Blood</tissue>
    </source>
</reference>
<name>A0A3M0L4M0_HIRRU</name>
<dbReference type="Gene3D" id="2.30.29.30">
    <property type="entry name" value="Pleckstrin-homology domain (PH domain)/Phosphotyrosine-binding domain (PTB)"/>
    <property type="match status" value="1"/>
</dbReference>
<evidence type="ECO:0000313" key="3">
    <source>
        <dbReference type="EMBL" id="RMC20338.1"/>
    </source>
</evidence>
<dbReference type="PROSITE" id="PS50238">
    <property type="entry name" value="RHOGAP"/>
    <property type="match status" value="1"/>
</dbReference>
<dbReference type="Pfam" id="PF00620">
    <property type="entry name" value="RhoGAP"/>
    <property type="match status" value="1"/>
</dbReference>
<evidence type="ECO:0000313" key="4">
    <source>
        <dbReference type="Proteomes" id="UP000269221"/>
    </source>
</evidence>
<feature type="domain" description="Rho-GAP" evidence="2">
    <location>
        <begin position="494"/>
        <end position="616"/>
    </location>
</feature>
<dbReference type="PANTHER" id="PTHR23179">
    <property type="entry name" value="T-CELL ACTIVATION RHO GTPASE ACTIVATING PROTEIN-RELATED"/>
    <property type="match status" value="1"/>
</dbReference>
<dbReference type="Pfam" id="PF00429">
    <property type="entry name" value="TLV_coat"/>
    <property type="match status" value="1"/>
</dbReference>
<dbReference type="SUPFAM" id="SSF50729">
    <property type="entry name" value="PH domain-like"/>
    <property type="match status" value="1"/>
</dbReference>